<name>A0A2S8AB16_9FLAO</name>
<dbReference type="RefSeq" id="WP_105193256.1">
    <property type="nucleotide sequence ID" value="NZ_PSZM01000040.1"/>
</dbReference>
<dbReference type="EMBL" id="PSZM01000040">
    <property type="protein sequence ID" value="PQL91742.1"/>
    <property type="molecule type" value="Genomic_DNA"/>
</dbReference>
<comment type="caution">
    <text evidence="1">The sequence shown here is derived from an EMBL/GenBank/DDBJ whole genome shotgun (WGS) entry which is preliminary data.</text>
</comment>
<accession>A0A2S8AB16</accession>
<gene>
    <name evidence="1" type="ORF">C4S77_08045</name>
</gene>
<protein>
    <submittedName>
        <fullName evidence="1">Uncharacterized protein</fullName>
    </submittedName>
</protein>
<proteinExistence type="predicted"/>
<organism evidence="1 2">
    <name type="scientific">Apibacter adventoris</name>
    <dbReference type="NCBI Taxonomy" id="1679466"/>
    <lineage>
        <taxon>Bacteria</taxon>
        <taxon>Pseudomonadati</taxon>
        <taxon>Bacteroidota</taxon>
        <taxon>Flavobacteriia</taxon>
        <taxon>Flavobacteriales</taxon>
        <taxon>Weeksellaceae</taxon>
        <taxon>Apibacter</taxon>
    </lineage>
</organism>
<reference evidence="1 2" key="1">
    <citation type="submission" date="2018-02" db="EMBL/GenBank/DDBJ databases">
        <title>Genome sequences of Apibacter spp., gut symbionts of Asian honey bees.</title>
        <authorList>
            <person name="Kwong W.K."/>
            <person name="Steele M.I."/>
            <person name="Moran N.A."/>
        </authorList>
    </citation>
    <scope>NUCLEOTIDE SEQUENCE [LARGE SCALE GENOMIC DNA]</scope>
    <source>
        <strain evidence="2">wkB301</strain>
    </source>
</reference>
<keyword evidence="2" id="KW-1185">Reference proteome</keyword>
<dbReference type="AlphaFoldDB" id="A0A2S8AB16"/>
<evidence type="ECO:0000313" key="1">
    <source>
        <dbReference type="EMBL" id="PQL91742.1"/>
    </source>
</evidence>
<dbReference type="Proteomes" id="UP000238042">
    <property type="component" value="Unassembled WGS sequence"/>
</dbReference>
<sequence>MLLILRIRYRAANLRDKYDGSGYGDIMDKEGFSFYINQSEDYFAKPLHKLDKSVAFNYYHIKK</sequence>
<evidence type="ECO:0000313" key="2">
    <source>
        <dbReference type="Proteomes" id="UP000238042"/>
    </source>
</evidence>